<proteinExistence type="predicted"/>
<evidence type="ECO:0000313" key="1">
    <source>
        <dbReference type="EMBL" id="KAH7990628.1"/>
    </source>
</evidence>
<reference evidence="1" key="1">
    <citation type="submission" date="2021-08" db="EMBL/GenBank/DDBJ databases">
        <title>The first chromosome-level gecko genome reveals the dynamic sex chromosomes of Neotropical dwarf geckos (Sphaerodactylidae: Sphaerodactylus).</title>
        <authorList>
            <person name="Pinto B.J."/>
            <person name="Keating S.E."/>
            <person name="Gamble T."/>
        </authorList>
    </citation>
    <scope>NUCLEOTIDE SEQUENCE</scope>
    <source>
        <strain evidence="1">TG3544</strain>
    </source>
</reference>
<sequence>MAEKQLGSPQDTHPAGSSSTVRSDQIQRLLDACRVAKSFAYCPYSNFPVGAAVLTWDGKIFLGCNVENACYSLGVCAEKAAIQKAVSEGYTKFQAMALTSNKQETYIVPCGSCRQVLREFGKQWDLYLTKSDGTYIVKTLEQLLPYSFGPEDLKTL</sequence>
<protein>
    <submittedName>
        <fullName evidence="1">Uncharacterized protein</fullName>
    </submittedName>
</protein>
<accession>A0ACB8EE54</accession>
<organism evidence="1 2">
    <name type="scientific">Sphaerodactylus townsendi</name>
    <dbReference type="NCBI Taxonomy" id="933632"/>
    <lineage>
        <taxon>Eukaryota</taxon>
        <taxon>Metazoa</taxon>
        <taxon>Chordata</taxon>
        <taxon>Craniata</taxon>
        <taxon>Vertebrata</taxon>
        <taxon>Euteleostomi</taxon>
        <taxon>Lepidosauria</taxon>
        <taxon>Squamata</taxon>
        <taxon>Bifurcata</taxon>
        <taxon>Gekkota</taxon>
        <taxon>Sphaerodactylidae</taxon>
        <taxon>Sphaerodactylus</taxon>
    </lineage>
</organism>
<dbReference type="EMBL" id="CM037629">
    <property type="protein sequence ID" value="KAH7990628.1"/>
    <property type="molecule type" value="Genomic_DNA"/>
</dbReference>
<comment type="caution">
    <text evidence="1">The sequence shown here is derived from an EMBL/GenBank/DDBJ whole genome shotgun (WGS) entry which is preliminary data.</text>
</comment>
<dbReference type="Proteomes" id="UP000827872">
    <property type="component" value="Linkage Group LG16"/>
</dbReference>
<evidence type="ECO:0000313" key="2">
    <source>
        <dbReference type="Proteomes" id="UP000827872"/>
    </source>
</evidence>
<name>A0ACB8EE54_9SAUR</name>
<keyword evidence="2" id="KW-1185">Reference proteome</keyword>
<gene>
    <name evidence="1" type="ORF">K3G42_009450</name>
</gene>